<protein>
    <submittedName>
        <fullName evidence="3">Death on curing protein, doc toxin</fullName>
    </submittedName>
</protein>
<dbReference type="PANTHER" id="PTHR33755:SF5">
    <property type="entry name" value="TYPE II TOXIN-ANTITOXIN SYSTEM RELE_PARE FAMILY TOXIN"/>
    <property type="match status" value="1"/>
</dbReference>
<organism evidence="3">
    <name type="scientific">hydrocarbon metagenome</name>
    <dbReference type="NCBI Taxonomy" id="938273"/>
    <lineage>
        <taxon>unclassified sequences</taxon>
        <taxon>metagenomes</taxon>
        <taxon>ecological metagenomes</taxon>
    </lineage>
</organism>
<dbReference type="NCBIfam" id="TIGR02385">
    <property type="entry name" value="RelE_StbE"/>
    <property type="match status" value="1"/>
</dbReference>
<comment type="caution">
    <text evidence="3">The sequence shown here is derived from an EMBL/GenBank/DDBJ whole genome shotgun (WGS) entry which is preliminary data.</text>
</comment>
<dbReference type="Pfam" id="PF05016">
    <property type="entry name" value="ParE_toxin"/>
    <property type="match status" value="1"/>
</dbReference>
<dbReference type="InterPro" id="IPR051803">
    <property type="entry name" value="TA_system_RelE-like_toxin"/>
</dbReference>
<reference evidence="3" key="1">
    <citation type="journal article" date="2015" name="Proc. Natl. Acad. Sci. U.S.A.">
        <title>Networks of energetic and metabolic interactions define dynamics in microbial communities.</title>
        <authorList>
            <person name="Embree M."/>
            <person name="Liu J.K."/>
            <person name="Al-Bassam M.M."/>
            <person name="Zengler K."/>
        </authorList>
    </citation>
    <scope>NUCLEOTIDE SEQUENCE</scope>
</reference>
<dbReference type="PANTHER" id="PTHR33755">
    <property type="entry name" value="TOXIN PARE1-RELATED"/>
    <property type="match status" value="1"/>
</dbReference>
<gene>
    <name evidence="3" type="ORF">ASZ90_004501</name>
</gene>
<name>A0A0W8FXP0_9ZZZZ</name>
<dbReference type="Gene3D" id="3.30.2310.20">
    <property type="entry name" value="RelE-like"/>
    <property type="match status" value="1"/>
</dbReference>
<dbReference type="AlphaFoldDB" id="A0A0W8FXP0"/>
<evidence type="ECO:0000256" key="2">
    <source>
        <dbReference type="ARBA" id="ARBA00022649"/>
    </source>
</evidence>
<evidence type="ECO:0000256" key="1">
    <source>
        <dbReference type="ARBA" id="ARBA00006226"/>
    </source>
</evidence>
<dbReference type="InterPro" id="IPR007712">
    <property type="entry name" value="RelE/ParE_toxin"/>
</dbReference>
<accession>A0A0W8FXP0</accession>
<proteinExistence type="inferred from homology"/>
<evidence type="ECO:0000313" key="3">
    <source>
        <dbReference type="EMBL" id="KUG25672.1"/>
    </source>
</evidence>
<keyword evidence="2" id="KW-1277">Toxin-antitoxin system</keyword>
<dbReference type="EMBL" id="LNQE01000629">
    <property type="protein sequence ID" value="KUG25672.1"/>
    <property type="molecule type" value="Genomic_DNA"/>
</dbReference>
<comment type="similarity">
    <text evidence="1">Belongs to the RelE toxin family.</text>
</comment>
<dbReference type="InterPro" id="IPR035093">
    <property type="entry name" value="RelE/ParE_toxin_dom_sf"/>
</dbReference>
<sequence length="101" mass="11744">MKVLWTKESLFKLQEIEDYIAKDDPTAAIHFVDELITVGESLKNNPGKGRVVPELSIENIREIIHKNYRIVYIIKKNSVYILTVFEGHRLLRKSEIFGSEN</sequence>